<accession>A0A6N4SRM2</accession>
<dbReference type="Proteomes" id="UP000001822">
    <property type="component" value="Chromosome"/>
</dbReference>
<keyword evidence="2" id="KW-1185">Reference proteome</keyword>
<protein>
    <submittedName>
        <fullName evidence="1">Uncharacterized protein</fullName>
    </submittedName>
</protein>
<sequence length="295" mass="33148">MNNTLEKHRYGNRYASWFIAQKLLEVVLLSACFIQCSSQPVREENSIPPETEGLTHITNYDTLTKTIHVLVALCDNTYQGIVPVPAKIGNGQDPYNNLYWGCAYGIKTFFKKSSEWVLVKTQKKDSILLERLVFKHVSKNYYLVADAYNGKYIKTCTEDFLSACAGQYKDTLHINKTRIGIHGNAGLIAYIGHDGLMDFQLEKTVKNADYKTRDCIILACLSRNYFSAQIKATQANPLVWTTGLMCPEAYTLHDALTGYVNNESDEAICSRAALAYAAYQKCSEKAARKLLVTGF</sequence>
<evidence type="ECO:0000313" key="2">
    <source>
        <dbReference type="Proteomes" id="UP000001822"/>
    </source>
</evidence>
<dbReference type="RefSeq" id="WP_011585164.1">
    <property type="nucleotide sequence ID" value="NC_008255.1"/>
</dbReference>
<proteinExistence type="predicted"/>
<evidence type="ECO:0000313" key="1">
    <source>
        <dbReference type="EMBL" id="ABG59047.1"/>
    </source>
</evidence>
<name>A0A6N4SRM2_CYTH3</name>
<reference evidence="1 2" key="1">
    <citation type="journal article" date="2007" name="Appl. Environ. Microbiol.">
        <title>Genome sequence of the cellulolytic gliding bacterium Cytophaga hutchinsonii.</title>
        <authorList>
            <person name="Xie G."/>
            <person name="Bruce D.C."/>
            <person name="Challacombe J.F."/>
            <person name="Chertkov O."/>
            <person name="Detter J.C."/>
            <person name="Gilna P."/>
            <person name="Han C.S."/>
            <person name="Lucas S."/>
            <person name="Misra M."/>
            <person name="Myers G.L."/>
            <person name="Richardson P."/>
            <person name="Tapia R."/>
            <person name="Thayer N."/>
            <person name="Thompson L.S."/>
            <person name="Brettin T.S."/>
            <person name="Henrissat B."/>
            <person name="Wilson D.B."/>
            <person name="McBride M.J."/>
        </authorList>
    </citation>
    <scope>NUCLEOTIDE SEQUENCE [LARGE SCALE GENOMIC DNA]</scope>
    <source>
        <strain evidence="2">ATCC 33406 / DSM 1761 / CIP 103989 / NBRC 15051 / NCIMB 9469 / D465</strain>
    </source>
</reference>
<dbReference type="KEGG" id="chu:CHU_1780"/>
<organism evidence="1 2">
    <name type="scientific">Cytophaga hutchinsonii (strain ATCC 33406 / DSM 1761 / CIP 103989 / NBRC 15051 / NCIMB 9469 / D465)</name>
    <dbReference type="NCBI Taxonomy" id="269798"/>
    <lineage>
        <taxon>Bacteria</taxon>
        <taxon>Pseudomonadati</taxon>
        <taxon>Bacteroidota</taxon>
        <taxon>Cytophagia</taxon>
        <taxon>Cytophagales</taxon>
        <taxon>Cytophagaceae</taxon>
        <taxon>Cytophaga</taxon>
    </lineage>
</organism>
<dbReference type="EMBL" id="CP000383">
    <property type="protein sequence ID" value="ABG59047.1"/>
    <property type="molecule type" value="Genomic_DNA"/>
</dbReference>
<gene>
    <name evidence="1" type="ordered locus">CHU_1780</name>
</gene>
<dbReference type="AlphaFoldDB" id="A0A6N4SRM2"/>